<organism evidence="5 6">
    <name type="scientific">Paucilactobacillus hokkaidonensis JCM 18461</name>
    <dbReference type="NCBI Taxonomy" id="1291742"/>
    <lineage>
        <taxon>Bacteria</taxon>
        <taxon>Bacillati</taxon>
        <taxon>Bacillota</taxon>
        <taxon>Bacilli</taxon>
        <taxon>Lactobacillales</taxon>
        <taxon>Lactobacillaceae</taxon>
        <taxon>Paucilactobacillus</taxon>
    </lineage>
</organism>
<keyword evidence="2" id="KW-0238">DNA-binding</keyword>
<proteinExistence type="predicted"/>
<evidence type="ECO:0000256" key="3">
    <source>
        <dbReference type="ARBA" id="ARBA00023163"/>
    </source>
</evidence>
<keyword evidence="1" id="KW-0805">Transcription regulation</keyword>
<evidence type="ECO:0000313" key="5">
    <source>
        <dbReference type="EMBL" id="BAP86336.1"/>
    </source>
</evidence>
<dbReference type="PANTHER" id="PTHR42756">
    <property type="entry name" value="TRANSCRIPTIONAL REGULATOR, MARR"/>
    <property type="match status" value="1"/>
</dbReference>
<gene>
    <name evidence="5" type="ORF">LOOC260_118300</name>
</gene>
<name>A0A0A1H0V1_9LACO</name>
<dbReference type="PRINTS" id="PR00598">
    <property type="entry name" value="HTHMARR"/>
</dbReference>
<dbReference type="InterPro" id="IPR036390">
    <property type="entry name" value="WH_DNA-bd_sf"/>
</dbReference>
<evidence type="ECO:0000259" key="4">
    <source>
        <dbReference type="PROSITE" id="PS50995"/>
    </source>
</evidence>
<dbReference type="GO" id="GO:0003700">
    <property type="term" value="F:DNA-binding transcription factor activity"/>
    <property type="evidence" value="ECO:0007669"/>
    <property type="project" value="InterPro"/>
</dbReference>
<dbReference type="PANTHER" id="PTHR42756:SF2">
    <property type="entry name" value="MARR FAMILY REGULATORY PROTEIN"/>
    <property type="match status" value="1"/>
</dbReference>
<dbReference type="Proteomes" id="UP000031620">
    <property type="component" value="Chromosome"/>
</dbReference>
<dbReference type="KEGG" id="lho:LOOC260_118300"/>
<dbReference type="SMART" id="SM00347">
    <property type="entry name" value="HTH_MARR"/>
    <property type="match status" value="1"/>
</dbReference>
<accession>A0A0A1H0V1</accession>
<dbReference type="PROSITE" id="PS50995">
    <property type="entry name" value="HTH_MARR_2"/>
    <property type="match status" value="1"/>
</dbReference>
<feature type="domain" description="HTH marR-type" evidence="4">
    <location>
        <begin position="1"/>
        <end position="133"/>
    </location>
</feature>
<dbReference type="STRING" id="1291742.LOOC260_118300"/>
<dbReference type="GO" id="GO:0003677">
    <property type="term" value="F:DNA binding"/>
    <property type="evidence" value="ECO:0007669"/>
    <property type="project" value="UniProtKB-KW"/>
</dbReference>
<protein>
    <submittedName>
        <fullName evidence="5">MarR family transcriptional regulator</fullName>
    </submittedName>
</protein>
<evidence type="ECO:0000313" key="6">
    <source>
        <dbReference type="Proteomes" id="UP000031620"/>
    </source>
</evidence>
<dbReference type="Gene3D" id="1.10.10.10">
    <property type="entry name" value="Winged helix-like DNA-binding domain superfamily/Winged helix DNA-binding domain"/>
    <property type="match status" value="1"/>
</dbReference>
<evidence type="ECO:0000256" key="2">
    <source>
        <dbReference type="ARBA" id="ARBA00023125"/>
    </source>
</evidence>
<dbReference type="Pfam" id="PF01047">
    <property type="entry name" value="MarR"/>
    <property type="match status" value="1"/>
</dbReference>
<reference evidence="5 6" key="1">
    <citation type="submission" date="2014-11" db="EMBL/GenBank/DDBJ databases">
        <title>Complete genome sequence and analysis of Lactobacillus hokkaidonensis LOOC260T.</title>
        <authorList>
            <person name="Tanizawa Y."/>
            <person name="Tohno M."/>
            <person name="Kaminuma E."/>
            <person name="Nakamura Y."/>
            <person name="Arita M."/>
        </authorList>
    </citation>
    <scope>NUCLEOTIDE SEQUENCE [LARGE SCALE GENOMIC DNA]</scope>
    <source>
        <strain evidence="5 6">LOOC260</strain>
    </source>
</reference>
<keyword evidence="3" id="KW-0804">Transcription</keyword>
<dbReference type="InterPro" id="IPR036388">
    <property type="entry name" value="WH-like_DNA-bd_sf"/>
</dbReference>
<evidence type="ECO:0000256" key="1">
    <source>
        <dbReference type="ARBA" id="ARBA00023015"/>
    </source>
</evidence>
<dbReference type="SUPFAM" id="SSF46785">
    <property type="entry name" value="Winged helix' DNA-binding domain"/>
    <property type="match status" value="1"/>
</dbReference>
<dbReference type="AlphaFoldDB" id="A0A0A1H0V1"/>
<dbReference type="EMBL" id="AP014680">
    <property type="protein sequence ID" value="BAP86336.1"/>
    <property type="molecule type" value="Genomic_DNA"/>
</dbReference>
<dbReference type="RefSeq" id="WP_041094389.1">
    <property type="nucleotide sequence ID" value="NZ_AP014680.1"/>
</dbReference>
<sequence length="150" mass="17131">MADILRTLGTVARALDSIANIEFRDIDLARGQYLYLTRICESPGIIQEQLVNQLNVDRATVTRAVHKLDKNGFINWQTDSINSRVKHLVPTDRGQTVYQVIKRENIYSTKTAVKGMSPAEVAELKRLLELMATNISRDWQQVKSGQKRKY</sequence>
<dbReference type="InterPro" id="IPR000835">
    <property type="entry name" value="HTH_MarR-typ"/>
</dbReference>
<dbReference type="HOGENOM" id="CLU_083287_18_0_9"/>